<feature type="compositionally biased region" description="Low complexity" evidence="1">
    <location>
        <begin position="15"/>
        <end position="33"/>
    </location>
</feature>
<proteinExistence type="predicted"/>
<reference evidence="2" key="1">
    <citation type="journal article" date="2020" name="Nature">
        <title>Giant virus diversity and host interactions through global metagenomics.</title>
        <authorList>
            <person name="Schulz F."/>
            <person name="Roux S."/>
            <person name="Paez-Espino D."/>
            <person name="Jungbluth S."/>
            <person name="Walsh D.A."/>
            <person name="Denef V.J."/>
            <person name="McMahon K.D."/>
            <person name="Konstantinidis K.T."/>
            <person name="Eloe-Fadrosh E.A."/>
            <person name="Kyrpides N.C."/>
            <person name="Woyke T."/>
        </authorList>
    </citation>
    <scope>NUCLEOTIDE SEQUENCE</scope>
    <source>
        <strain evidence="2">GVMAG-S-1101161-73</strain>
    </source>
</reference>
<feature type="region of interest" description="Disordered" evidence="1">
    <location>
        <begin position="1"/>
        <end position="33"/>
    </location>
</feature>
<evidence type="ECO:0000256" key="1">
    <source>
        <dbReference type="SAM" id="MobiDB-lite"/>
    </source>
</evidence>
<name>A0A6C0ANK1_9ZZZZ</name>
<protein>
    <submittedName>
        <fullName evidence="2">Uncharacterized protein</fullName>
    </submittedName>
</protein>
<dbReference type="EMBL" id="MN740728">
    <property type="protein sequence ID" value="QHS80941.1"/>
    <property type="molecule type" value="Genomic_DNA"/>
</dbReference>
<evidence type="ECO:0000313" key="2">
    <source>
        <dbReference type="EMBL" id="QHS80941.1"/>
    </source>
</evidence>
<accession>A0A6C0ANK1</accession>
<sequence length="69" mass="7273">MSGQEGINLRHKARVSVSSPVSSPVTSSVISPVTSSVPVATQSPYQYKHNVDTCACGTCYKARVDSGMK</sequence>
<organism evidence="2">
    <name type="scientific">viral metagenome</name>
    <dbReference type="NCBI Taxonomy" id="1070528"/>
    <lineage>
        <taxon>unclassified sequences</taxon>
        <taxon>metagenomes</taxon>
        <taxon>organismal metagenomes</taxon>
    </lineage>
</organism>
<dbReference type="AlphaFoldDB" id="A0A6C0ANK1"/>